<dbReference type="Gene3D" id="3.40.30.10">
    <property type="entry name" value="Glutaredoxin"/>
    <property type="match status" value="1"/>
</dbReference>
<dbReference type="EMBL" id="CAFBQU010000006">
    <property type="protein sequence ID" value="CAB5061657.1"/>
    <property type="molecule type" value="Genomic_DNA"/>
</dbReference>
<keyword evidence="5" id="KW-0472">Membrane</keyword>
<proteinExistence type="predicted"/>
<feature type="domain" description="Thioredoxin" evidence="6">
    <location>
        <begin position="52"/>
        <end position="192"/>
    </location>
</feature>
<dbReference type="GO" id="GO:0017004">
    <property type="term" value="P:cytochrome complex assembly"/>
    <property type="evidence" value="ECO:0007669"/>
    <property type="project" value="UniProtKB-KW"/>
</dbReference>
<dbReference type="InterPro" id="IPR036249">
    <property type="entry name" value="Thioredoxin-like_sf"/>
</dbReference>
<dbReference type="GO" id="GO:0016491">
    <property type="term" value="F:oxidoreductase activity"/>
    <property type="evidence" value="ECO:0007669"/>
    <property type="project" value="InterPro"/>
</dbReference>
<dbReference type="PANTHER" id="PTHR42852">
    <property type="entry name" value="THIOL:DISULFIDE INTERCHANGE PROTEIN DSBE"/>
    <property type="match status" value="1"/>
</dbReference>
<keyword evidence="3" id="KW-1015">Disulfide bond</keyword>
<dbReference type="Pfam" id="PF08534">
    <property type="entry name" value="Redoxin"/>
    <property type="match status" value="1"/>
</dbReference>
<dbReference type="PROSITE" id="PS00194">
    <property type="entry name" value="THIOREDOXIN_1"/>
    <property type="match status" value="1"/>
</dbReference>
<dbReference type="CDD" id="cd02966">
    <property type="entry name" value="TlpA_like_family"/>
    <property type="match status" value="1"/>
</dbReference>
<organism evidence="7">
    <name type="scientific">freshwater metagenome</name>
    <dbReference type="NCBI Taxonomy" id="449393"/>
    <lineage>
        <taxon>unclassified sequences</taxon>
        <taxon>metagenomes</taxon>
        <taxon>ecological metagenomes</taxon>
    </lineage>
</organism>
<dbReference type="InterPro" id="IPR050553">
    <property type="entry name" value="Thioredoxin_ResA/DsbE_sf"/>
</dbReference>
<evidence type="ECO:0000256" key="3">
    <source>
        <dbReference type="ARBA" id="ARBA00023157"/>
    </source>
</evidence>
<reference evidence="7" key="1">
    <citation type="submission" date="2020-05" db="EMBL/GenBank/DDBJ databases">
        <authorList>
            <person name="Chiriac C."/>
            <person name="Salcher M."/>
            <person name="Ghai R."/>
            <person name="Kavagutti S V."/>
        </authorList>
    </citation>
    <scope>NUCLEOTIDE SEQUENCE</scope>
</reference>
<keyword evidence="5" id="KW-1133">Transmembrane helix</keyword>
<dbReference type="InterPro" id="IPR013766">
    <property type="entry name" value="Thioredoxin_domain"/>
</dbReference>
<comment type="subcellular location">
    <subcellularLocation>
        <location evidence="1">Cell envelope</location>
    </subcellularLocation>
</comment>
<evidence type="ECO:0000256" key="5">
    <source>
        <dbReference type="SAM" id="Phobius"/>
    </source>
</evidence>
<evidence type="ECO:0000256" key="1">
    <source>
        <dbReference type="ARBA" id="ARBA00004196"/>
    </source>
</evidence>
<accession>A0A6J7UAQ3</accession>
<dbReference type="SUPFAM" id="SSF52833">
    <property type="entry name" value="Thioredoxin-like"/>
    <property type="match status" value="1"/>
</dbReference>
<keyword evidence="5" id="KW-0812">Transmembrane</keyword>
<name>A0A6J7UAQ3_9ZZZZ</name>
<dbReference type="InterPro" id="IPR017937">
    <property type="entry name" value="Thioredoxin_CS"/>
</dbReference>
<sequence length="197" mass="21128">MLLLLLYRWAKLSMHNSKIARNVAIGTGVVVLAFFILLVTAKPRGERGISTPLLGNPAPAVSSPLVGGGTFDLARRKGSWVVLNFFNSTCVPCRAEHPQLVAFQKNQSALENGAELVTVVNDDSDAAVAEFFKKNGGDWPKVTDPDGAIAVAFGVAKVPESWVIDPSGFVRLRIAGEVTSDFLSAKVAELRRELEAP</sequence>
<dbReference type="AlphaFoldDB" id="A0A6J7UAQ3"/>
<evidence type="ECO:0000256" key="2">
    <source>
        <dbReference type="ARBA" id="ARBA00022748"/>
    </source>
</evidence>
<dbReference type="PANTHER" id="PTHR42852:SF6">
    <property type="entry name" value="THIOL:DISULFIDE INTERCHANGE PROTEIN DSBE"/>
    <property type="match status" value="1"/>
</dbReference>
<dbReference type="PROSITE" id="PS51352">
    <property type="entry name" value="THIOREDOXIN_2"/>
    <property type="match status" value="1"/>
</dbReference>
<evidence type="ECO:0000256" key="4">
    <source>
        <dbReference type="ARBA" id="ARBA00023284"/>
    </source>
</evidence>
<evidence type="ECO:0000259" key="6">
    <source>
        <dbReference type="PROSITE" id="PS51352"/>
    </source>
</evidence>
<feature type="transmembrane region" description="Helical" evidence="5">
    <location>
        <begin position="20"/>
        <end position="41"/>
    </location>
</feature>
<evidence type="ECO:0000313" key="7">
    <source>
        <dbReference type="EMBL" id="CAB5061657.1"/>
    </source>
</evidence>
<dbReference type="GO" id="GO:0030313">
    <property type="term" value="C:cell envelope"/>
    <property type="evidence" value="ECO:0007669"/>
    <property type="project" value="UniProtKB-SubCell"/>
</dbReference>
<gene>
    <name evidence="7" type="ORF">UFOPK4347_00402</name>
</gene>
<protein>
    <submittedName>
        <fullName evidence="7">Unannotated protein</fullName>
    </submittedName>
</protein>
<dbReference type="InterPro" id="IPR013740">
    <property type="entry name" value="Redoxin"/>
</dbReference>
<keyword evidence="4" id="KW-0676">Redox-active center</keyword>
<keyword evidence="2" id="KW-0201">Cytochrome c-type biogenesis</keyword>